<comment type="caution">
    <text evidence="1">The sequence shown here is derived from an EMBL/GenBank/DDBJ whole genome shotgun (WGS) entry which is preliminary data.</text>
</comment>
<evidence type="ECO:0000313" key="2">
    <source>
        <dbReference type="Proteomes" id="UP000886808"/>
    </source>
</evidence>
<protein>
    <submittedName>
        <fullName evidence="1">Uncharacterized protein</fullName>
    </submittedName>
</protein>
<dbReference type="AlphaFoldDB" id="A0A9D1PIW4"/>
<accession>A0A9D1PIW4</accession>
<reference evidence="1" key="1">
    <citation type="journal article" date="2021" name="PeerJ">
        <title>Extensive microbial diversity within the chicken gut microbiome revealed by metagenomics and culture.</title>
        <authorList>
            <person name="Gilroy R."/>
            <person name="Ravi A."/>
            <person name="Getino M."/>
            <person name="Pursley I."/>
            <person name="Horton D.L."/>
            <person name="Alikhan N.F."/>
            <person name="Baker D."/>
            <person name="Gharbi K."/>
            <person name="Hall N."/>
            <person name="Watson M."/>
            <person name="Adriaenssens E.M."/>
            <person name="Foster-Nyarko E."/>
            <person name="Jarju S."/>
            <person name="Secka A."/>
            <person name="Antonio M."/>
            <person name="Oren A."/>
            <person name="Chaudhuri R.R."/>
            <person name="La Ragione R."/>
            <person name="Hildebrand F."/>
            <person name="Pallen M.J."/>
        </authorList>
    </citation>
    <scope>NUCLEOTIDE SEQUENCE</scope>
    <source>
        <strain evidence="1">CHK193-4272</strain>
    </source>
</reference>
<dbReference type="Proteomes" id="UP000886808">
    <property type="component" value="Unassembled WGS sequence"/>
</dbReference>
<reference evidence="1" key="2">
    <citation type="submission" date="2021-04" db="EMBL/GenBank/DDBJ databases">
        <authorList>
            <person name="Gilroy R."/>
        </authorList>
    </citation>
    <scope>NUCLEOTIDE SEQUENCE</scope>
    <source>
        <strain evidence="1">CHK193-4272</strain>
    </source>
</reference>
<gene>
    <name evidence="1" type="ORF">H9746_03665</name>
</gene>
<organism evidence="1 2">
    <name type="scientific">Candidatus Butyricicoccus avistercoris</name>
    <dbReference type="NCBI Taxonomy" id="2838518"/>
    <lineage>
        <taxon>Bacteria</taxon>
        <taxon>Bacillati</taxon>
        <taxon>Bacillota</taxon>
        <taxon>Clostridia</taxon>
        <taxon>Eubacteriales</taxon>
        <taxon>Butyricicoccaceae</taxon>
        <taxon>Butyricicoccus</taxon>
    </lineage>
</organism>
<evidence type="ECO:0000313" key="1">
    <source>
        <dbReference type="EMBL" id="HIV61931.1"/>
    </source>
</evidence>
<sequence>MKVEKQEQILKCMAEVLNQNGFKAETMKAENVPMILHAEPPKQGKAQMDVTVECCFIPMPLPGGEDNGMLQFFVTLFQNAPKENFGHLRAACAYCNNFSAIGYFGLFDHAGQIFLKHNTLIDCSKDLQSIVTFFADNMSMVMSTVNRFIDGMTSVGFSGVTLDAAVEQELFPKL</sequence>
<dbReference type="EMBL" id="DXIE01000026">
    <property type="protein sequence ID" value="HIV61931.1"/>
    <property type="molecule type" value="Genomic_DNA"/>
</dbReference>
<proteinExistence type="predicted"/>
<name>A0A9D1PIW4_9FIRM</name>